<dbReference type="SUPFAM" id="SSF47954">
    <property type="entry name" value="Cyclin-like"/>
    <property type="match status" value="2"/>
</dbReference>
<evidence type="ECO:0000259" key="4">
    <source>
        <dbReference type="SMART" id="SM00385"/>
    </source>
</evidence>
<dbReference type="CDD" id="cd20524">
    <property type="entry name" value="CYCLIN_CCNH_rpt1"/>
    <property type="match status" value="1"/>
</dbReference>
<dbReference type="InterPro" id="IPR036915">
    <property type="entry name" value="Cyclin-like_sf"/>
</dbReference>
<dbReference type="SMART" id="SM00385">
    <property type="entry name" value="CYCLIN"/>
    <property type="match status" value="1"/>
</dbReference>
<dbReference type="OrthoDB" id="340962at2759"/>
<dbReference type="STRING" id="237631.A0A0D1CUI2"/>
<evidence type="ECO:0000256" key="1">
    <source>
        <dbReference type="ARBA" id="ARBA00023127"/>
    </source>
</evidence>
<comment type="similarity">
    <text evidence="2">Belongs to the cyclin family.</text>
</comment>
<dbReference type="KEGG" id="uma:UMAG_05151"/>
<evidence type="ECO:0000313" key="5">
    <source>
        <dbReference type="EMBL" id="KIS70078.1"/>
    </source>
</evidence>
<dbReference type="Proteomes" id="UP000000561">
    <property type="component" value="Chromosome 4"/>
</dbReference>
<dbReference type="Gene3D" id="1.10.472.10">
    <property type="entry name" value="Cyclin-like"/>
    <property type="match status" value="1"/>
</dbReference>
<dbReference type="GO" id="GO:0006367">
    <property type="term" value="P:transcription initiation at RNA polymerase II promoter"/>
    <property type="evidence" value="ECO:0000318"/>
    <property type="project" value="GO_Central"/>
</dbReference>
<dbReference type="GO" id="GO:0070985">
    <property type="term" value="C:transcription factor TFIIK complex"/>
    <property type="evidence" value="ECO:0000318"/>
    <property type="project" value="GO_Central"/>
</dbReference>
<dbReference type="OMA" id="SQARNWR"/>
<organism evidence="5 6">
    <name type="scientific">Mycosarcoma maydis</name>
    <name type="common">Corn smut fungus</name>
    <name type="synonym">Ustilago maydis</name>
    <dbReference type="NCBI Taxonomy" id="5270"/>
    <lineage>
        <taxon>Eukaryota</taxon>
        <taxon>Fungi</taxon>
        <taxon>Dikarya</taxon>
        <taxon>Basidiomycota</taxon>
        <taxon>Ustilaginomycotina</taxon>
        <taxon>Ustilaginomycetes</taxon>
        <taxon>Ustilaginales</taxon>
        <taxon>Ustilaginaceae</taxon>
        <taxon>Mycosarcoma</taxon>
    </lineage>
</organism>
<proteinExistence type="inferred from homology"/>
<evidence type="ECO:0000256" key="2">
    <source>
        <dbReference type="RuleBase" id="RU000383"/>
    </source>
</evidence>
<dbReference type="PANTHER" id="PTHR10026">
    <property type="entry name" value="CYCLIN"/>
    <property type="match status" value="1"/>
</dbReference>
<name>A0A0D1CUI2_MYCMD</name>
<dbReference type="GO" id="GO:0005634">
    <property type="term" value="C:nucleus"/>
    <property type="evidence" value="ECO:0000318"/>
    <property type="project" value="GO_Central"/>
</dbReference>
<dbReference type="Pfam" id="PF16899">
    <property type="entry name" value="Cyclin_C_2"/>
    <property type="match status" value="1"/>
</dbReference>
<feature type="compositionally biased region" description="Basic and acidic residues" evidence="3">
    <location>
        <begin position="483"/>
        <end position="493"/>
    </location>
</feature>
<dbReference type="InterPro" id="IPR013763">
    <property type="entry name" value="Cyclin-like_dom"/>
</dbReference>
<dbReference type="InterPro" id="IPR043198">
    <property type="entry name" value="Cyclin/Ssn8"/>
</dbReference>
<reference evidence="5 6" key="1">
    <citation type="journal article" date="2006" name="Nature">
        <title>Insights from the genome of the biotrophic fungal plant pathogen Ustilago maydis.</title>
        <authorList>
            <person name="Kamper J."/>
            <person name="Kahmann R."/>
            <person name="Bolker M."/>
            <person name="Ma L.J."/>
            <person name="Brefort T."/>
            <person name="Saville B.J."/>
            <person name="Banuett F."/>
            <person name="Kronstad J.W."/>
            <person name="Gold S.E."/>
            <person name="Muller O."/>
            <person name="Perlin M.H."/>
            <person name="Wosten H.A."/>
            <person name="de Vries R."/>
            <person name="Ruiz-Herrera J."/>
            <person name="Reynaga-Pena C.G."/>
            <person name="Snetselaar K."/>
            <person name="McCann M."/>
            <person name="Perez-Martin J."/>
            <person name="Feldbrugge M."/>
            <person name="Basse C.W."/>
            <person name="Steinberg G."/>
            <person name="Ibeas J.I."/>
            <person name="Holloman W."/>
            <person name="Guzman P."/>
            <person name="Farman M."/>
            <person name="Stajich J.E."/>
            <person name="Sentandreu R."/>
            <person name="Gonzalez-Prieto J.M."/>
            <person name="Kennell J.C."/>
            <person name="Molina L."/>
            <person name="Schirawski J."/>
            <person name="Mendoza-Mendoza A."/>
            <person name="Greilinger D."/>
            <person name="Munch K."/>
            <person name="Rossel N."/>
            <person name="Scherer M."/>
            <person name="Vranes M."/>
            <person name="Ladendorf O."/>
            <person name="Vincon V."/>
            <person name="Fuchs U."/>
            <person name="Sandrock B."/>
            <person name="Meng S."/>
            <person name="Ho E.C."/>
            <person name="Cahill M.J."/>
            <person name="Boyce K.J."/>
            <person name="Klose J."/>
            <person name="Klosterman S.J."/>
            <person name="Deelstra H.J."/>
            <person name="Ortiz-Castellanos L."/>
            <person name="Li W."/>
            <person name="Sanchez-Alonso P."/>
            <person name="Schreier P.H."/>
            <person name="Hauser-Hahn I."/>
            <person name="Vaupel M."/>
            <person name="Koopmann E."/>
            <person name="Friedrich G."/>
            <person name="Voss H."/>
            <person name="Schluter T."/>
            <person name="Margolis J."/>
            <person name="Platt D."/>
            <person name="Swimmer C."/>
            <person name="Gnirke A."/>
            <person name="Chen F."/>
            <person name="Vysotskaia V."/>
            <person name="Mannhaupt G."/>
            <person name="Guldener U."/>
            <person name="Munsterkotter M."/>
            <person name="Haase D."/>
            <person name="Oesterheld M."/>
            <person name="Mewes H.W."/>
            <person name="Mauceli E.W."/>
            <person name="DeCaprio D."/>
            <person name="Wade C.M."/>
            <person name="Butler J."/>
            <person name="Young S."/>
            <person name="Jaffe D.B."/>
            <person name="Calvo S."/>
            <person name="Nusbaum C."/>
            <person name="Galagan J."/>
            <person name="Birren B.W."/>
        </authorList>
    </citation>
    <scope>NUCLEOTIDE SEQUENCE [LARGE SCALE GENOMIC DNA]</scope>
    <source>
        <strain evidence="6">DSM 14603 / FGSC 9021 / UM521</strain>
    </source>
</reference>
<accession>A0A0D1CUI2</accession>
<dbReference type="GeneID" id="23565119"/>
<dbReference type="eggNOG" id="KOG2496">
    <property type="taxonomic scope" value="Eukaryota"/>
</dbReference>
<dbReference type="RefSeq" id="XP_011388209.1">
    <property type="nucleotide sequence ID" value="XM_011389907.1"/>
</dbReference>
<gene>
    <name evidence="5" type="ORF">UMAG_05151</name>
</gene>
<dbReference type="VEuPathDB" id="FungiDB:UMAG_05151"/>
<feature type="region of interest" description="Disordered" evidence="3">
    <location>
        <begin position="427"/>
        <end position="493"/>
    </location>
</feature>
<dbReference type="GO" id="GO:0016538">
    <property type="term" value="F:cyclin-dependent protein serine/threonine kinase regulator activity"/>
    <property type="evidence" value="ECO:0000318"/>
    <property type="project" value="GO_Central"/>
</dbReference>
<dbReference type="InterPro" id="IPR006671">
    <property type="entry name" value="Cyclin_N"/>
</dbReference>
<dbReference type="GO" id="GO:0006357">
    <property type="term" value="P:regulation of transcription by RNA polymerase II"/>
    <property type="evidence" value="ECO:0007669"/>
    <property type="project" value="InterPro"/>
</dbReference>
<dbReference type="InParanoid" id="A0A0D1CUI2"/>
<sequence length="493" mass="54018">MVVVKTEPSTVALAADAASASKSIHPAAGPSSYRAASMRPVEIVSTPSIPPPFGPSSAYAQTSQARNWRFSHAELARIRASCNAAARARLQTIWAEETGSSCSATIPFLSVEDELALIAYYLVKIGQIVHALKLPELVEATATTFVKRFYLRNTCMDFHPKNIVTTCIFLASKSENYALNLADFARKLAGKQAAENKALVEENTRTVLDLEFLVSQSLAFEYAVTGAHRSLYGLLLDLQSIQIGEDMSREELHKLAAEAHAKLAKTRLTDAEFVYTPSQIGLACIRAVEPKGKHIVAAWLDSKQKTASSAALAAKRHRQAVREQESQRVARAKIAFARRTKGLPGAKAVEDQLAAESSATTQEVEFDDSLLHHQPLGMSRDQLEATLDQIEQLIHQREIGGYTGKGTGAQDLERIKQIDARQKLCMNPENVPGSKLFRKRRAQDDDDDADQVSTRRHGKRARGDDAKSIAMDSDDDDNVPEAHALRAKPEPQV</sequence>
<evidence type="ECO:0000313" key="6">
    <source>
        <dbReference type="Proteomes" id="UP000000561"/>
    </source>
</evidence>
<dbReference type="AlphaFoldDB" id="A0A0D1CUI2"/>
<feature type="domain" description="Cyclin-like" evidence="4">
    <location>
        <begin position="123"/>
        <end position="216"/>
    </location>
</feature>
<evidence type="ECO:0000256" key="3">
    <source>
        <dbReference type="SAM" id="MobiDB-lite"/>
    </source>
</evidence>
<dbReference type="InterPro" id="IPR031658">
    <property type="entry name" value="Cyclin_C_2"/>
</dbReference>
<keyword evidence="6" id="KW-1185">Reference proteome</keyword>
<keyword evidence="1 2" id="KW-0195">Cyclin</keyword>
<dbReference type="FunFam" id="1.10.472.10:FF:000095">
    <property type="entry name" value="Cyclin Ccl1, putative (AFU_orthologue AFUA_5G07030)"/>
    <property type="match status" value="1"/>
</dbReference>
<dbReference type="Pfam" id="PF00134">
    <property type="entry name" value="Cyclin_N"/>
    <property type="match status" value="1"/>
</dbReference>
<protein>
    <recommendedName>
        <fullName evidence="4">Cyclin-like domain-containing protein</fullName>
    </recommendedName>
</protein>
<dbReference type="EMBL" id="CM003143">
    <property type="protein sequence ID" value="KIS70078.1"/>
    <property type="molecule type" value="Genomic_DNA"/>
</dbReference>